<proteinExistence type="predicted"/>
<keyword evidence="2" id="KW-1185">Reference proteome</keyword>
<dbReference type="OrthoDB" id="4095076at2759"/>
<reference evidence="1 2" key="1">
    <citation type="journal article" date="2009" name="Nature">
        <title>Evolution of pathogenicity and sexual reproduction in eight Candida genomes.</title>
        <authorList>
            <person name="Butler G."/>
            <person name="Rasmussen M.D."/>
            <person name="Lin M.F."/>
            <person name="Santos M.A."/>
            <person name="Sakthikumar S."/>
            <person name="Munro C.A."/>
            <person name="Rheinbay E."/>
            <person name="Grabherr M."/>
            <person name="Forche A."/>
            <person name="Reedy J.L."/>
            <person name="Agrafioti I."/>
            <person name="Arnaud M.B."/>
            <person name="Bates S."/>
            <person name="Brown A.J."/>
            <person name="Brunke S."/>
            <person name="Costanzo M.C."/>
            <person name="Fitzpatrick D.A."/>
            <person name="de Groot P.W."/>
            <person name="Harris D."/>
            <person name="Hoyer L.L."/>
            <person name="Hube B."/>
            <person name="Klis F.M."/>
            <person name="Kodira C."/>
            <person name="Lennard N."/>
            <person name="Logue M.E."/>
            <person name="Martin R."/>
            <person name="Neiman A.M."/>
            <person name="Nikolaou E."/>
            <person name="Quail M.A."/>
            <person name="Quinn J."/>
            <person name="Santos M.C."/>
            <person name="Schmitzberger F.F."/>
            <person name="Sherlock G."/>
            <person name="Shah P."/>
            <person name="Silverstein K.A."/>
            <person name="Skrzypek M.S."/>
            <person name="Soll D."/>
            <person name="Staggs R."/>
            <person name="Stansfield I."/>
            <person name="Stumpf M.P."/>
            <person name="Sudbery P.E."/>
            <person name="Srikantha T."/>
            <person name="Zeng Q."/>
            <person name="Berman J."/>
            <person name="Berriman M."/>
            <person name="Heitman J."/>
            <person name="Gow N.A."/>
            <person name="Lorenz M.C."/>
            <person name="Birren B.W."/>
            <person name="Kellis M."/>
            <person name="Cuomo C.A."/>
        </authorList>
    </citation>
    <scope>NUCLEOTIDE SEQUENCE [LARGE SCALE GENOMIC DNA]</scope>
    <source>
        <strain evidence="2">ATCC MYA-3404 / T1</strain>
    </source>
</reference>
<evidence type="ECO:0000313" key="2">
    <source>
        <dbReference type="Proteomes" id="UP000002037"/>
    </source>
</evidence>
<name>C5M8L3_CANTT</name>
<dbReference type="VEuPathDB" id="FungiDB:CTRG_02735"/>
<dbReference type="Proteomes" id="UP000002037">
    <property type="component" value="Unassembled WGS sequence"/>
</dbReference>
<accession>C5M8L3</accession>
<dbReference type="AlphaFoldDB" id="C5M8L3"/>
<evidence type="ECO:0000313" key="1">
    <source>
        <dbReference type="EMBL" id="EER33917.1"/>
    </source>
</evidence>
<dbReference type="eggNOG" id="ENOG502S16T">
    <property type="taxonomic scope" value="Eukaryota"/>
</dbReference>
<dbReference type="KEGG" id="ctp:CTRG_02735"/>
<gene>
    <name evidence="1" type="ORF">CTRG_02735</name>
</gene>
<dbReference type="HOGENOM" id="CLU_034208_0_0_1"/>
<protein>
    <submittedName>
        <fullName evidence="1">Uncharacterized protein</fullName>
    </submittedName>
</protein>
<organism evidence="1 2">
    <name type="scientific">Candida tropicalis (strain ATCC MYA-3404 / T1)</name>
    <name type="common">Yeast</name>
    <dbReference type="NCBI Taxonomy" id="294747"/>
    <lineage>
        <taxon>Eukaryota</taxon>
        <taxon>Fungi</taxon>
        <taxon>Dikarya</taxon>
        <taxon>Ascomycota</taxon>
        <taxon>Saccharomycotina</taxon>
        <taxon>Pichiomycetes</taxon>
        <taxon>Debaryomycetaceae</taxon>
        <taxon>Candida/Lodderomyces clade</taxon>
        <taxon>Candida</taxon>
    </lineage>
</organism>
<dbReference type="GeneID" id="8298134"/>
<dbReference type="EMBL" id="GG692397">
    <property type="protein sequence ID" value="EER33917.1"/>
    <property type="molecule type" value="Genomic_DNA"/>
</dbReference>
<dbReference type="RefSeq" id="XP_002548438.1">
    <property type="nucleotide sequence ID" value="XM_002548392.1"/>
</dbReference>
<sequence length="465" mass="55110">MLDKLPLEIQIKLLFMVPNSNLKFVNSHFYILYQDLYYHKIINVFGEDTINVIIKILPWLKPYIKSLDVFRKEARLIIAKRLKLDDVPVIINESGYPIGVNPLNCQYIKDSWKYIYSILKNKRLYAEYCDYKIDEPSNYIFNHYVEINRTYLLSFKKICWLAPGNYNLNIALAIKNGQGLGTTKFEIKYQYVNEKGETVTNTQTFYPPTNINEILPKNQFVCLKLGNFEIPQPFSANEKHLADQLQQGNHHNKLRRVEVVMEEIGLYLKSGFRVYYIDISQPSMLFNEYDLLYYSVNENDYKYFINILLKNLYKALNFVQNGGYSDDLSIQCWREMYGNGDPFSIIDKYDKQFLLEYGNNGSSSSAMSTSVSTSSTSSNSSLQDYILYDNRKILNYGRFFYLNNYKKRYFKFTTIYQQRQFINRFGDYTIDWKDTKNDDQENEKPRRCRYDNEGLKWKIPILSQL</sequence>